<dbReference type="PROSITE" id="PS00455">
    <property type="entry name" value="AMP_BINDING"/>
    <property type="match status" value="1"/>
</dbReference>
<feature type="domain" description="Carrier" evidence="9">
    <location>
        <begin position="1598"/>
        <end position="1673"/>
    </location>
</feature>
<dbReference type="Pfam" id="PF08242">
    <property type="entry name" value="Methyltransf_12"/>
    <property type="match status" value="1"/>
</dbReference>
<evidence type="ECO:0000256" key="4">
    <source>
        <dbReference type="ARBA" id="ARBA00022679"/>
    </source>
</evidence>
<evidence type="ECO:0000256" key="5">
    <source>
        <dbReference type="ARBA" id="ARBA00022737"/>
    </source>
</evidence>
<keyword evidence="5" id="KW-0677">Repeat</keyword>
<dbReference type="InterPro" id="IPR029063">
    <property type="entry name" value="SAM-dependent_MTases_sf"/>
</dbReference>
<dbReference type="SMART" id="SM01294">
    <property type="entry name" value="PKS_PP_betabranch"/>
    <property type="match status" value="2"/>
</dbReference>
<dbReference type="InterPro" id="IPR014031">
    <property type="entry name" value="Ketoacyl_synth_C"/>
</dbReference>
<dbReference type="InterPro" id="IPR020845">
    <property type="entry name" value="AMP-binding_CS"/>
</dbReference>
<dbReference type="SUPFAM" id="SSF55048">
    <property type="entry name" value="Probable ACP-binding domain of malonyl-CoA ACP transacylase"/>
    <property type="match status" value="1"/>
</dbReference>
<dbReference type="Pfam" id="PF00550">
    <property type="entry name" value="PP-binding"/>
    <property type="match status" value="2"/>
</dbReference>
<dbReference type="InterPro" id="IPR016039">
    <property type="entry name" value="Thiolase-like"/>
</dbReference>
<dbReference type="Pfam" id="PF16197">
    <property type="entry name" value="KAsynt_C_assoc"/>
    <property type="match status" value="1"/>
</dbReference>
<accession>A0A840RTC3</accession>
<dbReference type="SMART" id="SM00827">
    <property type="entry name" value="PKS_AT"/>
    <property type="match status" value="1"/>
</dbReference>
<dbReference type="InterPro" id="IPR001227">
    <property type="entry name" value="Ac_transferase_dom_sf"/>
</dbReference>
<dbReference type="InterPro" id="IPR013217">
    <property type="entry name" value="Methyltransf_12"/>
</dbReference>
<keyword evidence="3" id="KW-0597">Phosphoprotein</keyword>
<feature type="domain" description="Ketosynthase family 3 (KS3)" evidence="10">
    <location>
        <begin position="716"/>
        <end position="1128"/>
    </location>
</feature>
<dbReference type="GO" id="GO:0004312">
    <property type="term" value="F:fatty acid synthase activity"/>
    <property type="evidence" value="ECO:0007669"/>
    <property type="project" value="TreeGrafter"/>
</dbReference>
<dbReference type="Gene3D" id="3.40.366.10">
    <property type="entry name" value="Malonyl-Coenzyme A Acyl Carrier Protein, domain 2"/>
    <property type="match status" value="1"/>
</dbReference>
<dbReference type="SUPFAM" id="SSF47336">
    <property type="entry name" value="ACP-like"/>
    <property type="match status" value="2"/>
</dbReference>
<dbReference type="EMBL" id="JACHHQ010000006">
    <property type="protein sequence ID" value="MBB5201075.1"/>
    <property type="molecule type" value="Genomic_DNA"/>
</dbReference>
<organism evidence="11 12">
    <name type="scientific">Glaciimonas immobilis</name>
    <dbReference type="NCBI Taxonomy" id="728004"/>
    <lineage>
        <taxon>Bacteria</taxon>
        <taxon>Pseudomonadati</taxon>
        <taxon>Pseudomonadota</taxon>
        <taxon>Betaproteobacteria</taxon>
        <taxon>Burkholderiales</taxon>
        <taxon>Oxalobacteraceae</taxon>
        <taxon>Glaciimonas</taxon>
    </lineage>
</organism>
<dbReference type="CDD" id="cd02440">
    <property type="entry name" value="AdoMet_MTases"/>
    <property type="match status" value="1"/>
</dbReference>
<keyword evidence="2" id="KW-0596">Phosphopantetheine</keyword>
<reference evidence="11 12" key="1">
    <citation type="submission" date="2020-08" db="EMBL/GenBank/DDBJ databases">
        <title>Genomic Encyclopedia of Type Strains, Phase IV (KMG-IV): sequencing the most valuable type-strain genomes for metagenomic binning, comparative biology and taxonomic classification.</title>
        <authorList>
            <person name="Goeker M."/>
        </authorList>
    </citation>
    <scope>NUCLEOTIDE SEQUENCE [LARGE SCALE GENOMIC DNA]</scope>
    <source>
        <strain evidence="11 12">DSM 23240</strain>
    </source>
</reference>
<dbReference type="Gene3D" id="3.40.47.10">
    <property type="match status" value="1"/>
</dbReference>
<dbReference type="InterPro" id="IPR040097">
    <property type="entry name" value="FAAL/FAAC"/>
</dbReference>
<dbReference type="InterPro" id="IPR016036">
    <property type="entry name" value="Malonyl_transacylase_ACP-bd"/>
</dbReference>
<comment type="similarity">
    <text evidence="1">Belongs to the ATP-dependent AMP-binding enzyme family.</text>
</comment>
<evidence type="ECO:0000313" key="12">
    <source>
        <dbReference type="Proteomes" id="UP000571084"/>
    </source>
</evidence>
<dbReference type="GO" id="GO:0004315">
    <property type="term" value="F:3-oxoacyl-[acyl-carrier-protein] synthase activity"/>
    <property type="evidence" value="ECO:0007669"/>
    <property type="project" value="InterPro"/>
</dbReference>
<dbReference type="Pfam" id="PF23024">
    <property type="entry name" value="AMP-dom_DIP2-like"/>
    <property type="match status" value="1"/>
</dbReference>
<dbReference type="Proteomes" id="UP000571084">
    <property type="component" value="Unassembled WGS sequence"/>
</dbReference>
<evidence type="ECO:0000256" key="1">
    <source>
        <dbReference type="ARBA" id="ARBA00006432"/>
    </source>
</evidence>
<dbReference type="InterPro" id="IPR016035">
    <property type="entry name" value="Acyl_Trfase/lysoPLipase"/>
</dbReference>
<dbReference type="CDD" id="cd05931">
    <property type="entry name" value="FAAL"/>
    <property type="match status" value="1"/>
</dbReference>
<comment type="caution">
    <text evidence="11">The sequence shown here is derived from an EMBL/GenBank/DDBJ whole genome shotgun (WGS) entry which is preliminary data.</text>
</comment>
<dbReference type="InterPro" id="IPR045851">
    <property type="entry name" value="AMP-bd_C_sf"/>
</dbReference>
<dbReference type="InterPro" id="IPR025110">
    <property type="entry name" value="AMP-bd_C"/>
</dbReference>
<dbReference type="InterPro" id="IPR036736">
    <property type="entry name" value="ACP-like_sf"/>
</dbReference>
<dbReference type="SUPFAM" id="SSF56801">
    <property type="entry name" value="Acetyl-CoA synthetase-like"/>
    <property type="match status" value="1"/>
</dbReference>
<dbReference type="FunFam" id="3.40.50.12780:FF:000013">
    <property type="entry name" value="Long-chain-fatty-acid--AMP ligase FadD32"/>
    <property type="match status" value="1"/>
</dbReference>
<dbReference type="PROSITE" id="PS00606">
    <property type="entry name" value="KS3_1"/>
    <property type="match status" value="1"/>
</dbReference>
<sequence length="2142" mass="233475">MISEQNIYDFQNLPALLQYRASSLPSKVIYSFLRNADQIETTITYDALKKRAFSVSAYLMKNSEPGSRIALLFPQCPGFLYAFWGCLCAGRIAVPLPPPRISHLQETLAKIKDIIDSAAPQIILTTREIKKAVQLLKLEEQILSNFIWLAVEDIDIDEIDFAVISTPDNVAMLQYTSGSTSLPKGVMLTHENLLSNMHYFEQGMVHGSAARVLTWLPPFHDLGLIYGLLTPVYVDASCYIMPGPIFAQQPGRWIQAISHFRITHTAAPNFAYDSARKSVTDAQLAMLDLSCWSSALNGGEPVRAKTMNDFAERFAAVGFDRCVFNPCWGLAEASCIVTATHNGSVSSLRHDRRIPQVIYVNGPALSSGEIVYSEQHASDAIALCSSGSALADTVLSIVDPQHLTISAPDTVGEIWVDNRAVAAGYWEQAEKTAEIFAWNIAQEPEHRSYMRTGDLGFIRDGQLFVTGRMKDIVIIRGQCHYPQDIECALESAHPEIRQGSVIVFSIQTDNREAVAAVIEVSRHFKLGDNTSEILNALRRVAAENCGLQLEAITLIALGTLPRTTSGKVQRARARRQFLDRQLSVKLQWVLPELAGMLQFPEQDICIPTHALIAAPAVHPDEQHIYKWLVLWIAKTSGLDISAIQGNIPLSDYGLDSITVVMLSGEMAKQFGLSDLSPSTAYDYPTVKALAEHIAQRITNTSQTKTSATLQASDTLPDSIAIIGMSCRVPGAADLATFWSLIKSGACSVGKMPLERQALLRRLGCDPEDMYCGYLNDIDKFDPAFFNISPREAEQMDPQQRLLLQTTWHAMEHAGLTRDMLDGSRTGVFVALCATDYATLCSREGISLDGHAGAGLATSIAASRISYCFNLRGPSLVIDTACSSSLVAIHQAVQSLERGDCDTAVVAGVNLILSPLFSSLFKRAGMLSPTGMCHSFDTAADGYVRSEGVAAVILTRADIARTRQDRVLAWIAGTAINQDGRSFGLTAPNGEAQREVMRAALKDAGILATAVNYVEAHGTGTVLGDAIEYSALADIYGSQRDTPCQIGAVKANIGHLEATAGLASLIKVILCLREQSAPPLAGFTVLNPTFPKAKGLKFASDSSEPVVMEYGGMTSMGFGGTNAHVILKRANNPEASVFAEGPRILPLAAASAESLNDLLTLCAKHLKSAPEQWQGFTVASAHYRSALPYRLAVVGKNADDMIERLLAKVGTYKAVPVHRPPRIAFVFSGQGVQQVDMGRQWYEKVPIFRNKVDQCDDLLKSRCGASVRDLFDGSLAIDVVKARIAHTSDAQLMIAVCELALATWLTECGLTPDCVFGHSLGEYVAAHVAGALSLDDTLYLIHIRGQAMNAAPDGGMLAVRASLDRVQTLIAHHSLDVELAAINSSEDVTVAGTVATLEQFSRLCQSQNMMVIPLPVAKAFHSSHMTEAASQLAQKAVAIISQPPRIPLFGNAEGSRVAVCDAKHWMHHMRASVKFGACTDEALAEGYTVMIELGGRALQPFLSKVSPDRGVAVAMAAGRGEWENALLTFSELYMLGLNIKWPAIYENEISTPDLLPSYPFSLQSYWLDQEPGAAIVTNRQLAGQPLSDNSATHDTEARVDTEQELKIILGKMLKLAPDSLDTSLSFLDLGADSLVLIEMTQVIEKQFDIKLTVQQLFSEQNTLKALCSFMGKSGKSITASLPAIPRPSMIQPEKLQEPINVSETGTEALAAMTGAVTAEVDAHLPYHALFKHQLDTFRHLVESQISLMQSIGSQPHHQNHASFTAEISQSNLSRQSMIPPFKPFQVNHSTTSQPLKNALNQFAVAAFTCALTSIGESGAVVLPESVDAFSRKLGVVPERLQLWRRVCTHLADAGIMRINEDVIQSVSLPNHSKALIALETALETYKTVMPLDSAKTSCATLLLRCARQLANVLTGYKNGAEVLFSGNGIDEVAAIYATAPGTDGVHSALAETFQYVLKNRMAFDRPLHILEVGAGTGTTTHKLLPQVASVKNTAQHYLFTDISPAFVNRARKTFESCSFMEFAVFDLEREIEEQSLPHQQFDFIIAANVVHSTADLHASLGRLHSMLTPHGTLLLVECIAQQPWLDLIFGLTDGWWRYIDTALRREGPLLNEKTWHSVLEKQEWQEVKVCTFDDTQALVYARR</sequence>
<evidence type="ECO:0000256" key="3">
    <source>
        <dbReference type="ARBA" id="ARBA00022553"/>
    </source>
</evidence>
<dbReference type="GO" id="GO:0071766">
    <property type="term" value="P:Actinobacterium-type cell wall biogenesis"/>
    <property type="evidence" value="ECO:0007669"/>
    <property type="project" value="UniProtKB-ARBA"/>
</dbReference>
<dbReference type="GO" id="GO:0006633">
    <property type="term" value="P:fatty acid biosynthetic process"/>
    <property type="evidence" value="ECO:0007669"/>
    <property type="project" value="InterPro"/>
</dbReference>
<dbReference type="Pfam" id="PF00698">
    <property type="entry name" value="Acyl_transf_1"/>
    <property type="match status" value="1"/>
</dbReference>
<dbReference type="Pfam" id="PF02801">
    <property type="entry name" value="Ketoacyl-synt_C"/>
    <property type="match status" value="1"/>
</dbReference>
<dbReference type="SUPFAM" id="SSF53901">
    <property type="entry name" value="Thiolase-like"/>
    <property type="match status" value="1"/>
</dbReference>
<dbReference type="InterPro" id="IPR018201">
    <property type="entry name" value="Ketoacyl_synth_AS"/>
</dbReference>
<feature type="domain" description="Carrier" evidence="9">
    <location>
        <begin position="619"/>
        <end position="697"/>
    </location>
</feature>
<dbReference type="InterPro" id="IPR032821">
    <property type="entry name" value="PKS_assoc"/>
</dbReference>
<protein>
    <submittedName>
        <fullName evidence="11">Acyl transferase domain-containing protein/acyl-CoA synthetase (AMP-forming)/AMP-acid ligase II/SAM-dependent methyltransferase</fullName>
    </submittedName>
</protein>
<dbReference type="PANTHER" id="PTHR43775">
    <property type="entry name" value="FATTY ACID SYNTHASE"/>
    <property type="match status" value="1"/>
</dbReference>
<dbReference type="Gene3D" id="3.40.50.12780">
    <property type="entry name" value="N-terminal domain of ligase-like"/>
    <property type="match status" value="1"/>
</dbReference>
<dbReference type="PANTHER" id="PTHR43775:SF37">
    <property type="entry name" value="SI:DKEY-61P9.11"/>
    <property type="match status" value="1"/>
</dbReference>
<dbReference type="InterPro" id="IPR014043">
    <property type="entry name" value="Acyl_transferase_dom"/>
</dbReference>
<dbReference type="PROSITE" id="PS00012">
    <property type="entry name" value="PHOSPHOPANTETHEINE"/>
    <property type="match status" value="1"/>
</dbReference>
<keyword evidence="7" id="KW-0443">Lipid metabolism</keyword>
<dbReference type="Gene3D" id="1.10.1200.10">
    <property type="entry name" value="ACP-like"/>
    <property type="match status" value="2"/>
</dbReference>
<dbReference type="InterPro" id="IPR000873">
    <property type="entry name" value="AMP-dep_synth/lig_dom"/>
</dbReference>
<dbReference type="RefSeq" id="WP_168056785.1">
    <property type="nucleotide sequence ID" value="NZ_JAAOZT010000012.1"/>
</dbReference>
<name>A0A840RTC3_9BURK</name>
<keyword evidence="8" id="KW-0511">Multifunctional enzyme</keyword>
<dbReference type="Pfam" id="PF00501">
    <property type="entry name" value="AMP-binding"/>
    <property type="match status" value="1"/>
</dbReference>
<keyword evidence="11" id="KW-0436">Ligase</keyword>
<dbReference type="SMART" id="SM00823">
    <property type="entry name" value="PKS_PP"/>
    <property type="match status" value="2"/>
</dbReference>
<dbReference type="SUPFAM" id="SSF53335">
    <property type="entry name" value="S-adenosyl-L-methionine-dependent methyltransferases"/>
    <property type="match status" value="1"/>
</dbReference>
<proteinExistence type="inferred from homology"/>
<dbReference type="Gene3D" id="3.30.70.3290">
    <property type="match status" value="1"/>
</dbReference>
<dbReference type="InterPro" id="IPR006162">
    <property type="entry name" value="Ppantetheine_attach_site"/>
</dbReference>
<dbReference type="SMART" id="SM00825">
    <property type="entry name" value="PKS_KS"/>
    <property type="match status" value="1"/>
</dbReference>
<dbReference type="GO" id="GO:0032259">
    <property type="term" value="P:methylation"/>
    <property type="evidence" value="ECO:0007669"/>
    <property type="project" value="UniProtKB-KW"/>
</dbReference>
<dbReference type="InterPro" id="IPR050091">
    <property type="entry name" value="PKS_NRPS_Biosynth_Enz"/>
</dbReference>
<dbReference type="InterPro" id="IPR009081">
    <property type="entry name" value="PP-bd_ACP"/>
</dbReference>
<gene>
    <name evidence="11" type="ORF">HNR39_002924</name>
</gene>
<keyword evidence="6" id="KW-0276">Fatty acid metabolism</keyword>
<dbReference type="Gene3D" id="3.30.300.30">
    <property type="match status" value="1"/>
</dbReference>
<evidence type="ECO:0000256" key="6">
    <source>
        <dbReference type="ARBA" id="ARBA00022832"/>
    </source>
</evidence>
<dbReference type="GO" id="GO:0031177">
    <property type="term" value="F:phosphopantetheine binding"/>
    <property type="evidence" value="ECO:0007669"/>
    <property type="project" value="InterPro"/>
</dbReference>
<keyword evidence="11" id="KW-0489">Methyltransferase</keyword>
<keyword evidence="4 11" id="KW-0808">Transferase</keyword>
<dbReference type="InterPro" id="IPR014030">
    <property type="entry name" value="Ketoacyl_synth_N"/>
</dbReference>
<dbReference type="InterPro" id="IPR020841">
    <property type="entry name" value="PKS_Beta-ketoAc_synthase_dom"/>
</dbReference>
<dbReference type="CDD" id="cd00833">
    <property type="entry name" value="PKS"/>
    <property type="match status" value="1"/>
</dbReference>
<dbReference type="GO" id="GO:0008168">
    <property type="term" value="F:methyltransferase activity"/>
    <property type="evidence" value="ECO:0007669"/>
    <property type="project" value="UniProtKB-KW"/>
</dbReference>
<evidence type="ECO:0000256" key="8">
    <source>
        <dbReference type="ARBA" id="ARBA00023268"/>
    </source>
</evidence>
<keyword evidence="12" id="KW-1185">Reference proteome</keyword>
<dbReference type="GO" id="GO:0016874">
    <property type="term" value="F:ligase activity"/>
    <property type="evidence" value="ECO:0007669"/>
    <property type="project" value="UniProtKB-KW"/>
</dbReference>
<evidence type="ECO:0000313" key="11">
    <source>
        <dbReference type="EMBL" id="MBB5201075.1"/>
    </source>
</evidence>
<dbReference type="Gene3D" id="3.40.50.150">
    <property type="entry name" value="Vaccinia Virus protein VP39"/>
    <property type="match status" value="1"/>
</dbReference>
<evidence type="ECO:0000256" key="2">
    <source>
        <dbReference type="ARBA" id="ARBA00022450"/>
    </source>
</evidence>
<evidence type="ECO:0000259" key="10">
    <source>
        <dbReference type="PROSITE" id="PS52004"/>
    </source>
</evidence>
<evidence type="ECO:0000259" key="9">
    <source>
        <dbReference type="PROSITE" id="PS50075"/>
    </source>
</evidence>
<dbReference type="Pfam" id="PF00109">
    <property type="entry name" value="ketoacyl-synt"/>
    <property type="match status" value="1"/>
</dbReference>
<dbReference type="SUPFAM" id="SSF52151">
    <property type="entry name" value="FabD/lysophospholipase-like"/>
    <property type="match status" value="1"/>
</dbReference>
<evidence type="ECO:0000256" key="7">
    <source>
        <dbReference type="ARBA" id="ARBA00023098"/>
    </source>
</evidence>
<dbReference type="InterPro" id="IPR020806">
    <property type="entry name" value="PKS_PP-bd"/>
</dbReference>
<dbReference type="PROSITE" id="PS52004">
    <property type="entry name" value="KS3_2"/>
    <property type="match status" value="1"/>
</dbReference>
<dbReference type="PROSITE" id="PS50075">
    <property type="entry name" value="CARRIER"/>
    <property type="match status" value="2"/>
</dbReference>
<dbReference type="InterPro" id="IPR042099">
    <property type="entry name" value="ANL_N_sf"/>
</dbReference>